<keyword evidence="3" id="KW-1185">Reference proteome</keyword>
<reference evidence="2" key="1">
    <citation type="submission" date="2023-07" db="EMBL/GenBank/DDBJ databases">
        <title>Genomic Encyclopedia of Type Strains, Phase IV (KMG-IV): sequencing the most valuable type-strain genomes for metagenomic binning, comparative biology and taxonomic classification.</title>
        <authorList>
            <person name="Goeker M."/>
        </authorList>
    </citation>
    <scope>NUCLEOTIDE SEQUENCE</scope>
    <source>
        <strain evidence="2">DSM 26174</strain>
    </source>
</reference>
<dbReference type="AlphaFoldDB" id="A0AAE3XS38"/>
<dbReference type="Gene3D" id="3.10.620.30">
    <property type="match status" value="1"/>
</dbReference>
<dbReference type="RefSeq" id="WP_338390314.1">
    <property type="nucleotide sequence ID" value="NZ_AP025305.1"/>
</dbReference>
<dbReference type="EMBL" id="JAVDQD010000006">
    <property type="protein sequence ID" value="MDR6241073.1"/>
    <property type="molecule type" value="Genomic_DNA"/>
</dbReference>
<dbReference type="Pfam" id="PF12969">
    <property type="entry name" value="DUF3857"/>
    <property type="match status" value="1"/>
</dbReference>
<dbReference type="Proteomes" id="UP001185092">
    <property type="component" value="Unassembled WGS sequence"/>
</dbReference>
<evidence type="ECO:0000313" key="2">
    <source>
        <dbReference type="EMBL" id="MDR6241073.1"/>
    </source>
</evidence>
<feature type="domain" description="DUF3857" evidence="1">
    <location>
        <begin position="39"/>
        <end position="189"/>
    </location>
</feature>
<dbReference type="Gene3D" id="2.60.120.1130">
    <property type="match status" value="1"/>
</dbReference>
<protein>
    <recommendedName>
        <fullName evidence="1">DUF3857 domain-containing protein</fullName>
    </recommendedName>
</protein>
<dbReference type="Gene3D" id="2.60.40.3140">
    <property type="match status" value="1"/>
</dbReference>
<comment type="caution">
    <text evidence="2">The sequence shown here is derived from an EMBL/GenBank/DDBJ whole genome shotgun (WGS) entry which is preliminary data.</text>
</comment>
<dbReference type="InterPro" id="IPR024618">
    <property type="entry name" value="DUF3857"/>
</dbReference>
<evidence type="ECO:0000259" key="1">
    <source>
        <dbReference type="Pfam" id="PF12969"/>
    </source>
</evidence>
<accession>A0AAE3XS38</accession>
<name>A0AAE3XS38_9BACT</name>
<organism evidence="2 3">
    <name type="scientific">Aureibacter tunicatorum</name>
    <dbReference type="NCBI Taxonomy" id="866807"/>
    <lineage>
        <taxon>Bacteria</taxon>
        <taxon>Pseudomonadati</taxon>
        <taxon>Bacteroidota</taxon>
        <taxon>Cytophagia</taxon>
        <taxon>Cytophagales</taxon>
        <taxon>Persicobacteraceae</taxon>
        <taxon>Aureibacter</taxon>
    </lineage>
</organism>
<evidence type="ECO:0000313" key="3">
    <source>
        <dbReference type="Proteomes" id="UP001185092"/>
    </source>
</evidence>
<sequence length="608" mass="70517">MLRLVLIIFLVSTFTIGYGQILKYDTRVFVDKNFVKHTERSFVVQINDNKSHDLAEIYIHHSPDQKLDLQYARIVDLNGKVLRTVKKKDVLIKNARTNQAFFQDDLVAQFDMYWNEYPYRVEYSYKLVAQDFLHLTYWNPVIHESVKTAHATLEVDVPANYQLNYYDTDSLLINRSERDGRKSFKWMYNGQMQSLKQPSITIRRDGPEVLVVPKIFHYGISGSFDSWKSFGQWNYDLNKNALDLTLADKENVKSLIKGLVDKEEIVKTLYYYLQEHTKYVNVSIDIGGLKSYPASYVSEKKYGDCKALTTYMKALLSVAGIESNYILVKSGVGENDIVEDFPSQQFNHVILSVPLENDTLWLENTSDYLPFDYLGRFIQDRWGLSVEDDNSHLVRIPKVKIEDTGSIQKYAFRKVENQWKADIELRLEGSVFEACRYFIKNEMDDRFEDVLSDQVNLKNYTINSWELVNFHRDSLHVNIKTEGELGNLFRKIGNMHIVQPLIVSLPSLAHPEDQKDEYAVGNPINRVNKMNVKLEDLPVGEIKIPESKSLKSKFGTYVTSFTLSEEEVVVNESIVIPNGKIAPEEYSDFYAFVDEIIKYKKRSAIIIQ</sequence>
<gene>
    <name evidence="2" type="ORF">HNQ88_004149</name>
</gene>
<proteinExistence type="predicted"/>